<dbReference type="RefSeq" id="WP_209352406.1">
    <property type="nucleotide sequence ID" value="NZ_JAGIYZ010000012.1"/>
</dbReference>
<dbReference type="EMBL" id="JAGIYZ010000012">
    <property type="protein sequence ID" value="MBP0465018.1"/>
    <property type="molecule type" value="Genomic_DNA"/>
</dbReference>
<dbReference type="Proteomes" id="UP000680815">
    <property type="component" value="Unassembled WGS sequence"/>
</dbReference>
<keyword evidence="4" id="KW-1185">Reference proteome</keyword>
<feature type="chain" id="PRO_5045756751" description="Fibronectin-binding protein" evidence="2">
    <location>
        <begin position="21"/>
        <end position="128"/>
    </location>
</feature>
<evidence type="ECO:0000256" key="2">
    <source>
        <dbReference type="SAM" id="SignalP"/>
    </source>
</evidence>
<evidence type="ECO:0000313" key="4">
    <source>
        <dbReference type="Proteomes" id="UP000680815"/>
    </source>
</evidence>
<gene>
    <name evidence="3" type="ORF">J5Y09_13930</name>
</gene>
<reference evidence="3 4" key="1">
    <citation type="submission" date="2021-03" db="EMBL/GenBank/DDBJ databases">
        <authorList>
            <person name="So Y."/>
        </authorList>
    </citation>
    <scope>NUCLEOTIDE SEQUENCE [LARGE SCALE GENOMIC DNA]</scope>
    <source>
        <strain evidence="3 4">PWR1</strain>
    </source>
</reference>
<organism evidence="3 4">
    <name type="scientific">Roseomonas nitratireducens</name>
    <dbReference type="NCBI Taxonomy" id="2820810"/>
    <lineage>
        <taxon>Bacteria</taxon>
        <taxon>Pseudomonadati</taxon>
        <taxon>Pseudomonadota</taxon>
        <taxon>Alphaproteobacteria</taxon>
        <taxon>Acetobacterales</taxon>
        <taxon>Roseomonadaceae</taxon>
        <taxon>Roseomonas</taxon>
    </lineage>
</organism>
<name>A0ABS4AUH5_9PROT</name>
<protein>
    <recommendedName>
        <fullName evidence="5">Fibronectin-binding protein</fullName>
    </recommendedName>
</protein>
<keyword evidence="2" id="KW-0732">Signal</keyword>
<feature type="region of interest" description="Disordered" evidence="1">
    <location>
        <begin position="104"/>
        <end position="128"/>
    </location>
</feature>
<sequence length="128" mass="12926">MRRLILAATLALALPAGASAQQAGTYAVAGQTPDGQRYEGTATLRQTGTNTWTITWNVSGDTSRGVGLLIPEGPLMVIGYVAGRDIGAAAYAVEADGSLAGTWTQGDRGGVGTEILRPQGGGGGAPRK</sequence>
<comment type="caution">
    <text evidence="3">The sequence shown here is derived from an EMBL/GenBank/DDBJ whole genome shotgun (WGS) entry which is preliminary data.</text>
</comment>
<proteinExistence type="predicted"/>
<accession>A0ABS4AUH5</accession>
<evidence type="ECO:0000256" key="1">
    <source>
        <dbReference type="SAM" id="MobiDB-lite"/>
    </source>
</evidence>
<feature type="compositionally biased region" description="Gly residues" evidence="1">
    <location>
        <begin position="119"/>
        <end position="128"/>
    </location>
</feature>
<evidence type="ECO:0008006" key="5">
    <source>
        <dbReference type="Google" id="ProtNLM"/>
    </source>
</evidence>
<feature type="signal peptide" evidence="2">
    <location>
        <begin position="1"/>
        <end position="20"/>
    </location>
</feature>
<evidence type="ECO:0000313" key="3">
    <source>
        <dbReference type="EMBL" id="MBP0465018.1"/>
    </source>
</evidence>